<name>A0ABM1PV51_DROAR</name>
<reference evidence="2" key="2">
    <citation type="journal article" date="2016" name="G3 (Bethesda)">
        <title>Genome Evolution in Three Species of Cactophilic Drosophila.</title>
        <authorList>
            <person name="Sanchez-Flores A."/>
            <person name="Penazola F."/>
            <person name="Carpinteyro-Ponce J."/>
            <person name="Nazario-Yepiz N."/>
            <person name="Abreu-Goodger C."/>
            <person name="Machado C.A."/>
            <person name="Markow T.A."/>
        </authorList>
    </citation>
    <scope>NUCLEOTIDE SEQUENCE [LARGE SCALE GENOMIC DNA]</scope>
</reference>
<feature type="compositionally biased region" description="Polar residues" evidence="1">
    <location>
        <begin position="57"/>
        <end position="79"/>
    </location>
</feature>
<evidence type="ECO:0000256" key="1">
    <source>
        <dbReference type="SAM" id="MobiDB-lite"/>
    </source>
</evidence>
<proteinExistence type="predicted"/>
<feature type="region of interest" description="Disordered" evidence="1">
    <location>
        <begin position="53"/>
        <end position="102"/>
    </location>
</feature>
<accession>A0ABM1PV51</accession>
<dbReference type="RefSeq" id="XP_017871087.1">
    <property type="nucleotide sequence ID" value="XM_018015598.1"/>
</dbReference>
<evidence type="ECO:0000313" key="2">
    <source>
        <dbReference type="Proteomes" id="UP000694904"/>
    </source>
</evidence>
<dbReference type="GeneID" id="108619195"/>
<reference evidence="3" key="3">
    <citation type="submission" date="2025-08" db="UniProtKB">
        <authorList>
            <consortium name="RefSeq"/>
        </authorList>
    </citation>
    <scope>IDENTIFICATION</scope>
    <source>
        <tissue evidence="3">Whole organism</tissue>
    </source>
</reference>
<keyword evidence="2" id="KW-1185">Reference proteome</keyword>
<feature type="compositionally biased region" description="Low complexity" evidence="1">
    <location>
        <begin position="80"/>
        <end position="97"/>
    </location>
</feature>
<gene>
    <name evidence="3" type="primary">LOC108619195</name>
</gene>
<dbReference type="Proteomes" id="UP000694904">
    <property type="component" value="Chromosome X"/>
</dbReference>
<evidence type="ECO:0000313" key="3">
    <source>
        <dbReference type="RefSeq" id="XP_017871087.1"/>
    </source>
</evidence>
<organism evidence="2 3">
    <name type="scientific">Drosophila arizonae</name>
    <name type="common">Fruit fly</name>
    <dbReference type="NCBI Taxonomy" id="7263"/>
    <lineage>
        <taxon>Eukaryota</taxon>
        <taxon>Metazoa</taxon>
        <taxon>Ecdysozoa</taxon>
        <taxon>Arthropoda</taxon>
        <taxon>Hexapoda</taxon>
        <taxon>Insecta</taxon>
        <taxon>Pterygota</taxon>
        <taxon>Neoptera</taxon>
        <taxon>Endopterygota</taxon>
        <taxon>Diptera</taxon>
        <taxon>Brachycera</taxon>
        <taxon>Muscomorpha</taxon>
        <taxon>Ephydroidea</taxon>
        <taxon>Drosophilidae</taxon>
        <taxon>Drosophila</taxon>
    </lineage>
</organism>
<reference evidence="2" key="1">
    <citation type="journal article" date="1997" name="Nucleic Acids Res.">
        <title>tRNAscan-SE: a program for improved detection of transfer RNA genes in genomic sequence.</title>
        <authorList>
            <person name="Lowe T.M."/>
            <person name="Eddy S.R."/>
        </authorList>
    </citation>
    <scope>NUCLEOTIDE SEQUENCE [LARGE SCALE GENOMIC DNA]</scope>
</reference>
<sequence>MCDVGNLIDLTGWDEPVKDEEVVEDTPIQSNSFKGPYDPFDSVEKEACIKGEHFKNDTQNTPTTPAEGQLVNNESSPLTIESEPSNSDIISSSTVSNESRHRSLQQLAKLNATRLSNMNTPPSNQLVNVATSGNSSYFNSCFLTENLQMIAAESPVKLIEDEPNPIPTTMPSVDLPDYTCSNTEFEVRLKQMRIAMLGSPAKSAAPDPLPAQTTLNSHNTPAQIEALWQELKFLVYAHVELSKREQFNAVIESLRTAIQCNRPTPEDASQVTKESPILYTRQGTFDLDLEQQRMKADAADHLKANGNIQEFPDVMTCSSATYDAESADKPMSPIRETEFQKKPDSYVTEVVNDNNLAQQINQLLERHNLTKQQVNDNEPQHHEPETNQHSSGQTVILVVNSTAGSQLTNCIVHPSSARVANAAAKTERDNALRRRSSNLVMPLKELSTVGDKFNAMSSFRQRRNSFSIASIGGGKGTAPAPAASQGRGHLVGRTKVTAINETVMKLNGTSKANSKPVKRVVPMVKPSLELTDVTHLNSTTPRCNVQDTPLTTKGKQASKLFCTSTPMPQVRPLQRRSLRPVSSYANASCATTSTLRSANYSKKAAQ</sequence>
<protein>
    <submittedName>
        <fullName evidence="3">Uncharacterized protein LOC108619195 isoform X2</fullName>
    </submittedName>
</protein>